<evidence type="ECO:0000313" key="1">
    <source>
        <dbReference type="EMBL" id="GAA2142236.1"/>
    </source>
</evidence>
<name>A0ABP5L5T2_9ACTN</name>
<dbReference type="EMBL" id="BAAAQR010000003">
    <property type="protein sequence ID" value="GAA2142236.1"/>
    <property type="molecule type" value="Genomic_DNA"/>
</dbReference>
<keyword evidence="2" id="KW-1185">Reference proteome</keyword>
<organism evidence="1 2">
    <name type="scientific">Nocardioides koreensis</name>
    <dbReference type="NCBI Taxonomy" id="433651"/>
    <lineage>
        <taxon>Bacteria</taxon>
        <taxon>Bacillati</taxon>
        <taxon>Actinomycetota</taxon>
        <taxon>Actinomycetes</taxon>
        <taxon>Propionibacteriales</taxon>
        <taxon>Nocardioidaceae</taxon>
        <taxon>Nocardioides</taxon>
    </lineage>
</organism>
<dbReference type="Proteomes" id="UP001501771">
    <property type="component" value="Unassembled WGS sequence"/>
</dbReference>
<gene>
    <name evidence="1" type="ORF">GCM10009844_13180</name>
</gene>
<evidence type="ECO:0000313" key="2">
    <source>
        <dbReference type="Proteomes" id="UP001501771"/>
    </source>
</evidence>
<proteinExistence type="predicted"/>
<reference evidence="2" key="1">
    <citation type="journal article" date="2019" name="Int. J. Syst. Evol. Microbiol.">
        <title>The Global Catalogue of Microorganisms (GCM) 10K type strain sequencing project: providing services to taxonomists for standard genome sequencing and annotation.</title>
        <authorList>
            <consortium name="The Broad Institute Genomics Platform"/>
            <consortium name="The Broad Institute Genome Sequencing Center for Infectious Disease"/>
            <person name="Wu L."/>
            <person name="Ma J."/>
        </authorList>
    </citation>
    <scope>NUCLEOTIDE SEQUENCE [LARGE SCALE GENOMIC DNA]</scope>
    <source>
        <strain evidence="2">JCM 16022</strain>
    </source>
</reference>
<protein>
    <recommendedName>
        <fullName evidence="3">Lipoprotein</fullName>
    </recommendedName>
</protein>
<sequence length="94" mass="10809">MPFLIGCAGSTDGGDCTSHYQPVADAPTREALKKELLEHVDPRVRSMRVIREHPDKGKVYVNLINRRHRSVMSLDMWQRDDGTWTAQQWSQCID</sequence>
<evidence type="ECO:0008006" key="3">
    <source>
        <dbReference type="Google" id="ProtNLM"/>
    </source>
</evidence>
<accession>A0ABP5L5T2</accession>
<comment type="caution">
    <text evidence="1">The sequence shown here is derived from an EMBL/GenBank/DDBJ whole genome shotgun (WGS) entry which is preliminary data.</text>
</comment>